<accession>A0A380TGL2</accession>
<dbReference type="Gene3D" id="3.30.470.10">
    <property type="match status" value="1"/>
</dbReference>
<dbReference type="InterPro" id="IPR050571">
    <property type="entry name" value="Class-IV_PLP-Dep_Aminotrnsfr"/>
</dbReference>
<dbReference type="GO" id="GO:0008483">
    <property type="term" value="F:transaminase activity"/>
    <property type="evidence" value="ECO:0007669"/>
    <property type="project" value="UniProtKB-KW"/>
</dbReference>
<dbReference type="InterPro" id="IPR043131">
    <property type="entry name" value="BCAT-like_N"/>
</dbReference>
<evidence type="ECO:0000256" key="2">
    <source>
        <dbReference type="ARBA" id="ARBA00009320"/>
    </source>
</evidence>
<keyword evidence="4" id="KW-0808">Transferase</keyword>
<dbReference type="GO" id="GO:0008652">
    <property type="term" value="P:amino acid biosynthetic process"/>
    <property type="evidence" value="ECO:0007669"/>
    <property type="project" value="UniProtKB-ARBA"/>
</dbReference>
<dbReference type="InterPro" id="IPR036038">
    <property type="entry name" value="Aminotransferase-like"/>
</dbReference>
<dbReference type="AlphaFoldDB" id="A0A380TGL2"/>
<evidence type="ECO:0000256" key="3">
    <source>
        <dbReference type="ARBA" id="ARBA00022898"/>
    </source>
</evidence>
<proteinExistence type="inferred from homology"/>
<organism evidence="4">
    <name type="scientific">metagenome</name>
    <dbReference type="NCBI Taxonomy" id="256318"/>
    <lineage>
        <taxon>unclassified sequences</taxon>
        <taxon>metagenomes</taxon>
    </lineage>
</organism>
<dbReference type="InterPro" id="IPR001544">
    <property type="entry name" value="Aminotrans_IV"/>
</dbReference>
<dbReference type="NCBIfam" id="NF005209">
    <property type="entry name" value="PRK06680.1"/>
    <property type="match status" value="1"/>
</dbReference>
<dbReference type="GO" id="GO:0046394">
    <property type="term" value="P:carboxylic acid biosynthetic process"/>
    <property type="evidence" value="ECO:0007669"/>
    <property type="project" value="UniProtKB-ARBA"/>
</dbReference>
<dbReference type="CDD" id="cd01558">
    <property type="entry name" value="D-AAT_like"/>
    <property type="match status" value="1"/>
</dbReference>
<name>A0A380TGL2_9ZZZZ</name>
<dbReference type="PANTHER" id="PTHR42743">
    <property type="entry name" value="AMINO-ACID AMINOTRANSFERASE"/>
    <property type="match status" value="1"/>
</dbReference>
<protein>
    <submittedName>
        <fullName evidence="4">D-amino acid aminotransferase</fullName>
    </submittedName>
</protein>
<dbReference type="EMBL" id="UIDG01000379">
    <property type="protein sequence ID" value="SUS07446.1"/>
    <property type="molecule type" value="Genomic_DNA"/>
</dbReference>
<sequence length="286" mass="30876">MGCISYVNGRYVPHRRALVHVEDRGYQFADGVYEVFAVANGHPVDEAEHLQRLERSLGALQIAWPMAPAALQLVMREVISRNRIDRFGILYLQVTRGVAARNHAFPRAARSSLVITARRLPPPEPAAARLGVRVITLPDQRWKRCDIKSIGLAANVLGKQAALDAGASEAWMVDDAGLITEGTTSNAWIVTKGGELITRQPDAAILSGITRHAVLALAREHAVRFVERPFSVGEAKAAAEAFLTSTTALVKPVVAIDGTPVGSGGVGPFTERLLDLYLQHLNQAGS</sequence>
<dbReference type="PANTHER" id="PTHR42743:SF11">
    <property type="entry name" value="AMINODEOXYCHORISMATE LYASE"/>
    <property type="match status" value="1"/>
</dbReference>
<dbReference type="GO" id="GO:0005829">
    <property type="term" value="C:cytosol"/>
    <property type="evidence" value="ECO:0007669"/>
    <property type="project" value="TreeGrafter"/>
</dbReference>
<comment type="cofactor">
    <cofactor evidence="1">
        <name>pyridoxal 5'-phosphate</name>
        <dbReference type="ChEBI" id="CHEBI:597326"/>
    </cofactor>
</comment>
<evidence type="ECO:0000256" key="1">
    <source>
        <dbReference type="ARBA" id="ARBA00001933"/>
    </source>
</evidence>
<evidence type="ECO:0000313" key="4">
    <source>
        <dbReference type="EMBL" id="SUS07446.1"/>
    </source>
</evidence>
<keyword evidence="3" id="KW-0663">Pyridoxal phosphate</keyword>
<keyword evidence="4" id="KW-0032">Aminotransferase</keyword>
<dbReference type="SUPFAM" id="SSF56752">
    <property type="entry name" value="D-aminoacid aminotransferase-like PLP-dependent enzymes"/>
    <property type="match status" value="1"/>
</dbReference>
<dbReference type="InterPro" id="IPR043132">
    <property type="entry name" value="BCAT-like_C"/>
</dbReference>
<reference evidence="4" key="1">
    <citation type="submission" date="2018-07" db="EMBL/GenBank/DDBJ databases">
        <authorList>
            <person name="Quirk P.G."/>
            <person name="Krulwich T.A."/>
        </authorList>
    </citation>
    <scope>NUCLEOTIDE SEQUENCE</scope>
</reference>
<dbReference type="FunFam" id="3.20.10.10:FF:000002">
    <property type="entry name" value="D-alanine aminotransferase"/>
    <property type="match status" value="1"/>
</dbReference>
<gene>
    <name evidence="4" type="ORF">DF3PB_440003</name>
</gene>
<dbReference type="Pfam" id="PF01063">
    <property type="entry name" value="Aminotran_4"/>
    <property type="match status" value="1"/>
</dbReference>
<comment type="similarity">
    <text evidence="2">Belongs to the class-IV pyridoxal-phosphate-dependent aminotransferase family.</text>
</comment>
<dbReference type="Gene3D" id="3.20.10.10">
    <property type="entry name" value="D-amino Acid Aminotransferase, subunit A, domain 2"/>
    <property type="match status" value="1"/>
</dbReference>